<keyword evidence="1" id="KW-0175">Coiled coil</keyword>
<reference evidence="3 4" key="1">
    <citation type="submission" date="2019-03" db="EMBL/GenBank/DDBJ databases">
        <title>Freshwater and sediment microbial communities from various areas in North America, analyzing microbe dynamics in response to fracking.</title>
        <authorList>
            <person name="Lamendella R."/>
        </authorList>
    </citation>
    <scope>NUCLEOTIDE SEQUENCE [LARGE SCALE GENOMIC DNA]</scope>
    <source>
        <strain evidence="3 4">74A</strain>
    </source>
</reference>
<feature type="transmembrane region" description="Helical" evidence="2">
    <location>
        <begin position="21"/>
        <end position="45"/>
    </location>
</feature>
<evidence type="ECO:0000313" key="3">
    <source>
        <dbReference type="EMBL" id="TCN86284.1"/>
    </source>
</evidence>
<dbReference type="Pfam" id="PF05137">
    <property type="entry name" value="PilN"/>
    <property type="match status" value="1"/>
</dbReference>
<proteinExistence type="predicted"/>
<gene>
    <name evidence="3" type="ORF">EDC91_10734</name>
</gene>
<evidence type="ECO:0000256" key="1">
    <source>
        <dbReference type="SAM" id="Coils"/>
    </source>
</evidence>
<feature type="coiled-coil region" evidence="1">
    <location>
        <begin position="47"/>
        <end position="77"/>
    </location>
</feature>
<keyword evidence="4" id="KW-1185">Reference proteome</keyword>
<dbReference type="Proteomes" id="UP000294832">
    <property type="component" value="Unassembled WGS sequence"/>
</dbReference>
<dbReference type="RefSeq" id="WP_165900090.1">
    <property type="nucleotide sequence ID" value="NZ_SLWF01000007.1"/>
</dbReference>
<comment type="caution">
    <text evidence="3">The sequence shown here is derived from an EMBL/GenBank/DDBJ whole genome shotgun (WGS) entry which is preliminary data.</text>
</comment>
<evidence type="ECO:0000313" key="4">
    <source>
        <dbReference type="Proteomes" id="UP000294832"/>
    </source>
</evidence>
<dbReference type="EMBL" id="SLWF01000007">
    <property type="protein sequence ID" value="TCN86284.1"/>
    <property type="molecule type" value="Genomic_DNA"/>
</dbReference>
<keyword evidence="2" id="KW-0812">Transmembrane</keyword>
<dbReference type="AlphaFoldDB" id="A0A4R2FD97"/>
<protein>
    <submittedName>
        <fullName evidence="3">Tfp pilus assembly protein PilN</fullName>
    </submittedName>
</protein>
<keyword evidence="2" id="KW-0472">Membrane</keyword>
<keyword evidence="2" id="KW-1133">Transmembrane helix</keyword>
<name>A0A4R2FD97_9GAMM</name>
<organism evidence="3 4">
    <name type="scientific">Shewanella fodinae</name>
    <dbReference type="NCBI Taxonomy" id="552357"/>
    <lineage>
        <taxon>Bacteria</taxon>
        <taxon>Pseudomonadati</taxon>
        <taxon>Pseudomonadota</taxon>
        <taxon>Gammaproteobacteria</taxon>
        <taxon>Alteromonadales</taxon>
        <taxon>Shewanellaceae</taxon>
        <taxon>Shewanella</taxon>
    </lineage>
</organism>
<sequence>MSKTRVNLFSAELLPAKLRLSFARTIIISLVLLLLGGGILISIWWQQQQINQRLQTVQQQNNALEQQKDSLQQALAKHQPAATLQAKVSQMTQEQQLKTLLLNELTKREQFKSSGFTNMLQELAAVADGSVWLSHIRLAPESLLFEGYTLKPENVPNWVVRLGNTDSFKGKAFASMTMNRGEQPPLAFRLTTAAPEAEKQ</sequence>
<dbReference type="InterPro" id="IPR007813">
    <property type="entry name" value="PilN"/>
</dbReference>
<accession>A0A4R2FD97</accession>
<evidence type="ECO:0000256" key="2">
    <source>
        <dbReference type="SAM" id="Phobius"/>
    </source>
</evidence>